<evidence type="ECO:0000256" key="2">
    <source>
        <dbReference type="ARBA" id="ARBA00022801"/>
    </source>
</evidence>
<dbReference type="InterPro" id="IPR029000">
    <property type="entry name" value="Cyclophilin-like_dom_sf"/>
</dbReference>
<organism evidence="5 6">
    <name type="scientific">Evansella vedderi</name>
    <dbReference type="NCBI Taxonomy" id="38282"/>
    <lineage>
        <taxon>Bacteria</taxon>
        <taxon>Bacillati</taxon>
        <taxon>Bacillota</taxon>
        <taxon>Bacilli</taxon>
        <taxon>Bacillales</taxon>
        <taxon>Bacillaceae</taxon>
        <taxon>Evansella</taxon>
    </lineage>
</organism>
<keyword evidence="6" id="KW-1185">Reference proteome</keyword>
<keyword evidence="3" id="KW-0067">ATP-binding</keyword>
<evidence type="ECO:0000313" key="5">
    <source>
        <dbReference type="EMBL" id="MDQ0254678.1"/>
    </source>
</evidence>
<dbReference type="PANTHER" id="PTHR43309">
    <property type="entry name" value="5-OXOPROLINASE SUBUNIT C"/>
    <property type="match status" value="1"/>
</dbReference>
<dbReference type="EMBL" id="JAUSUG010000007">
    <property type="protein sequence ID" value="MDQ0254678.1"/>
    <property type="molecule type" value="Genomic_DNA"/>
</dbReference>
<gene>
    <name evidence="5" type="ORF">J2S74_002057</name>
</gene>
<dbReference type="SUPFAM" id="SSF50891">
    <property type="entry name" value="Cyclophilin-like"/>
    <property type="match status" value="1"/>
</dbReference>
<comment type="caution">
    <text evidence="5">The sequence shown here is derived from an EMBL/GenBank/DDBJ whole genome shotgun (WGS) entry which is preliminary data.</text>
</comment>
<dbReference type="InterPro" id="IPR052708">
    <property type="entry name" value="PxpC"/>
</dbReference>
<evidence type="ECO:0000259" key="4">
    <source>
        <dbReference type="SMART" id="SM00797"/>
    </source>
</evidence>
<dbReference type="Gene3D" id="2.40.100.10">
    <property type="entry name" value="Cyclophilin-like"/>
    <property type="match status" value="1"/>
</dbReference>
<accession>A0ABT9ZW29</accession>
<dbReference type="PANTHER" id="PTHR43309:SF5">
    <property type="entry name" value="5-OXOPROLINASE SUBUNIT C"/>
    <property type="match status" value="1"/>
</dbReference>
<sequence>MKVVKPGLFTTVQDLGREGYQEYGIVAAGAMDSFSLQVGNILVGNKEGEAGLEITLLGPELHIVNDGVIAICGANLSPSINGEPVPIWKAIKVKKGQFLTFGERKTGARAYLTIAGGIDVEPVFGSKSTYVKGGMGGYQGRPLQKGDLLKKGKDSFEDKGKYIGRALSTKYTPRYGGTKTLRVIPGPDIGSFTEEALMSFFSSTYDISREADRMGYRLNGKKLTHKRNADIISDAISFGAIQVPANGQPIILMADRQTTGGYARIGAVISVDLPLLGQLIPGQSVTFQKISIEKAQELYRKKQKWFRYFKLETRNV</sequence>
<keyword evidence="1" id="KW-0547">Nucleotide-binding</keyword>
<proteinExistence type="predicted"/>
<dbReference type="Pfam" id="PF02626">
    <property type="entry name" value="CT_A_B"/>
    <property type="match status" value="1"/>
</dbReference>
<protein>
    <submittedName>
        <fullName evidence="5">Antagonist of KipI</fullName>
    </submittedName>
</protein>
<keyword evidence="2" id="KW-0378">Hydrolase</keyword>
<name>A0ABT9ZW29_9BACI</name>
<evidence type="ECO:0000313" key="6">
    <source>
        <dbReference type="Proteomes" id="UP001230005"/>
    </source>
</evidence>
<feature type="domain" description="Carboxyltransferase" evidence="4">
    <location>
        <begin position="22"/>
        <end position="305"/>
    </location>
</feature>
<reference evidence="5 6" key="1">
    <citation type="submission" date="2023-07" db="EMBL/GenBank/DDBJ databases">
        <title>Genomic Encyclopedia of Type Strains, Phase IV (KMG-IV): sequencing the most valuable type-strain genomes for metagenomic binning, comparative biology and taxonomic classification.</title>
        <authorList>
            <person name="Goeker M."/>
        </authorList>
    </citation>
    <scope>NUCLEOTIDE SEQUENCE [LARGE SCALE GENOMIC DNA]</scope>
    <source>
        <strain evidence="5 6">DSM 9768</strain>
    </source>
</reference>
<dbReference type="Proteomes" id="UP001230005">
    <property type="component" value="Unassembled WGS sequence"/>
</dbReference>
<evidence type="ECO:0000256" key="1">
    <source>
        <dbReference type="ARBA" id="ARBA00022741"/>
    </source>
</evidence>
<dbReference type="SMART" id="SM00797">
    <property type="entry name" value="AHS2"/>
    <property type="match status" value="1"/>
</dbReference>
<dbReference type="NCBIfam" id="TIGR00724">
    <property type="entry name" value="urea_amlyse_rel"/>
    <property type="match status" value="1"/>
</dbReference>
<evidence type="ECO:0000256" key="3">
    <source>
        <dbReference type="ARBA" id="ARBA00022840"/>
    </source>
</evidence>
<dbReference type="InterPro" id="IPR003778">
    <property type="entry name" value="CT_A_B"/>
</dbReference>